<keyword evidence="2 10" id="KW-0328">Glycosyltransferase</keyword>
<evidence type="ECO:0000256" key="1">
    <source>
        <dbReference type="ARBA" id="ARBA00004141"/>
    </source>
</evidence>
<dbReference type="Proteomes" id="UP001497493">
    <property type="component" value="Chromosome"/>
</dbReference>
<comment type="subcellular location">
    <subcellularLocation>
        <location evidence="1">Membrane</location>
        <topology evidence="1">Multi-pass membrane protein</topology>
    </subcellularLocation>
</comment>
<dbReference type="RefSeq" id="WP_348758077.1">
    <property type="nucleotide sequence ID" value="NZ_OZ026884.1"/>
</dbReference>
<feature type="transmembrane region" description="Helical" evidence="7">
    <location>
        <begin position="37"/>
        <end position="54"/>
    </location>
</feature>
<dbReference type="InterPro" id="IPR007267">
    <property type="entry name" value="GtrA_DPMS_TM"/>
</dbReference>
<evidence type="ECO:0000259" key="9">
    <source>
        <dbReference type="Pfam" id="PF04138"/>
    </source>
</evidence>
<dbReference type="CDD" id="cd04187">
    <property type="entry name" value="DPM1_like_bac"/>
    <property type="match status" value="1"/>
</dbReference>
<dbReference type="InterPro" id="IPR029044">
    <property type="entry name" value="Nucleotide-diphossugar_trans"/>
</dbReference>
<evidence type="ECO:0000256" key="5">
    <source>
        <dbReference type="ARBA" id="ARBA00022989"/>
    </source>
</evidence>
<evidence type="ECO:0000256" key="2">
    <source>
        <dbReference type="ARBA" id="ARBA00022676"/>
    </source>
</evidence>
<dbReference type="Pfam" id="PF00535">
    <property type="entry name" value="Glycos_transf_2"/>
    <property type="match status" value="1"/>
</dbReference>
<feature type="transmembrane region" description="Helical" evidence="7">
    <location>
        <begin position="7"/>
        <end position="25"/>
    </location>
</feature>
<dbReference type="EC" id="2.4.-.-" evidence="10"/>
<feature type="transmembrane region" description="Helical" evidence="7">
    <location>
        <begin position="412"/>
        <end position="438"/>
    </location>
</feature>
<evidence type="ECO:0000313" key="11">
    <source>
        <dbReference type="Proteomes" id="UP001497493"/>
    </source>
</evidence>
<keyword evidence="3 10" id="KW-0808">Transferase</keyword>
<evidence type="ECO:0000256" key="4">
    <source>
        <dbReference type="ARBA" id="ARBA00022692"/>
    </source>
</evidence>
<organism evidence="10 11">
    <name type="scientific">Candidatus Methylocalor cossyra</name>
    <dbReference type="NCBI Taxonomy" id="3108543"/>
    <lineage>
        <taxon>Bacteria</taxon>
        <taxon>Pseudomonadati</taxon>
        <taxon>Pseudomonadota</taxon>
        <taxon>Gammaproteobacteria</taxon>
        <taxon>Methylococcales</taxon>
        <taxon>Methylococcaceae</taxon>
        <taxon>Candidatus Methylocalor</taxon>
    </lineage>
</organism>
<feature type="domain" description="Glycosyltransferase 2-like" evidence="8">
    <location>
        <begin position="150"/>
        <end position="317"/>
    </location>
</feature>
<feature type="transmembrane region" description="Helical" evidence="7">
    <location>
        <begin position="66"/>
        <end position="88"/>
    </location>
</feature>
<protein>
    <submittedName>
        <fullName evidence="10">Enzyme</fullName>
        <ecNumber evidence="10">2.4.-.-</ecNumber>
    </submittedName>
</protein>
<dbReference type="PANTHER" id="PTHR48090">
    <property type="entry name" value="UNDECAPRENYL-PHOSPHATE 4-DEOXY-4-FORMAMIDO-L-ARABINOSE TRANSFERASE-RELATED"/>
    <property type="match status" value="1"/>
</dbReference>
<proteinExistence type="predicted"/>
<evidence type="ECO:0000313" key="10">
    <source>
        <dbReference type="EMBL" id="CAL1241568.1"/>
    </source>
</evidence>
<evidence type="ECO:0000256" key="3">
    <source>
        <dbReference type="ARBA" id="ARBA00022679"/>
    </source>
</evidence>
<accession>A0ABP1CBH6</accession>
<dbReference type="Gene3D" id="3.90.550.10">
    <property type="entry name" value="Spore Coat Polysaccharide Biosynthesis Protein SpsA, Chain A"/>
    <property type="match status" value="1"/>
</dbReference>
<evidence type="ECO:0000259" key="8">
    <source>
        <dbReference type="Pfam" id="PF00535"/>
    </source>
</evidence>
<dbReference type="SUPFAM" id="SSF53448">
    <property type="entry name" value="Nucleotide-diphospho-sugar transferases"/>
    <property type="match status" value="1"/>
</dbReference>
<feature type="transmembrane region" description="Helical" evidence="7">
    <location>
        <begin position="379"/>
        <end position="400"/>
    </location>
</feature>
<dbReference type="InterPro" id="IPR001173">
    <property type="entry name" value="Glyco_trans_2-like"/>
</dbReference>
<feature type="transmembrane region" description="Helical" evidence="7">
    <location>
        <begin position="100"/>
        <end position="118"/>
    </location>
</feature>
<name>A0ABP1CBH6_9GAMM</name>
<dbReference type="Pfam" id="PF04138">
    <property type="entry name" value="GtrA_DPMS_TM"/>
    <property type="match status" value="1"/>
</dbReference>
<reference evidence="10 11" key="1">
    <citation type="submission" date="2024-04" db="EMBL/GenBank/DDBJ databases">
        <authorList>
            <person name="Cremers G."/>
        </authorList>
    </citation>
    <scope>NUCLEOTIDE SEQUENCE [LARGE SCALE GENOMIC DNA]</scope>
    <source>
        <strain evidence="10">MeCH1-AG</strain>
    </source>
</reference>
<dbReference type="GO" id="GO:0016757">
    <property type="term" value="F:glycosyltransferase activity"/>
    <property type="evidence" value="ECO:0007669"/>
    <property type="project" value="UniProtKB-KW"/>
</dbReference>
<keyword evidence="6 7" id="KW-0472">Membrane</keyword>
<evidence type="ECO:0000256" key="7">
    <source>
        <dbReference type="SAM" id="Phobius"/>
    </source>
</evidence>
<dbReference type="InterPro" id="IPR050256">
    <property type="entry name" value="Glycosyltransferase_2"/>
</dbReference>
<dbReference type="PANTHER" id="PTHR48090:SF1">
    <property type="entry name" value="PROPHAGE BACTOPRENOL GLUCOSYL TRANSFERASE HOMOLOG"/>
    <property type="match status" value="1"/>
</dbReference>
<gene>
    <name evidence="10" type="ORF">MECH1_V1_2792</name>
</gene>
<keyword evidence="5 7" id="KW-1133">Transmembrane helix</keyword>
<feature type="domain" description="GtrA/DPMS transmembrane" evidence="9">
    <location>
        <begin position="5"/>
        <end position="119"/>
    </location>
</feature>
<keyword evidence="11" id="KW-1185">Reference proteome</keyword>
<keyword evidence="4 7" id="KW-0812">Transmembrane</keyword>
<sequence>MTLLRYLVVGCLNTVLGYGLIYAAMYFLQFPVLEANALGYAGAVLVGFALNRRWTFASQDHALGSLIRYFAVLAVAYGANLAMVMYAVEGLALDHYWAQATGAGPYVLIGFLGSRYYAFRGRRRVSALAVPEVAPEPDPLPLIHRPIDLSIVVPCYNEEAVLPETMRRLSGLLEKLMKMGMISTESCVVYVDDGSRDGTWRLIESLAARSPWVRGIKLSRNRGHQNALLAGLFTAEGEAVITVDADLQDDLLAIERMIELYVSGREIVYGVRKSRHSDTFFKRFSAQLYYRVLQMMGVEIIYNHADYRLMGRAAIEALREFQESNLFLRGIIPQLGFPFGVVYYDRAERFAGESKYPLRKMLSLAWQGVTSFSTIPLRLITGLGILMSLGSLLVTVWIVWIKLFTDRAVPGWASIVVPIYTLGGIQLLCLGIMGEYLAKIYTETKRRPRYVIEKTVGQRPAPHLRPAMESMEAQVS</sequence>
<dbReference type="EMBL" id="OZ026884">
    <property type="protein sequence ID" value="CAL1241568.1"/>
    <property type="molecule type" value="Genomic_DNA"/>
</dbReference>
<evidence type="ECO:0000256" key="6">
    <source>
        <dbReference type="ARBA" id="ARBA00023136"/>
    </source>
</evidence>